<dbReference type="AlphaFoldDB" id="A0AAP0JR12"/>
<keyword evidence="1" id="KW-0472">Membrane</keyword>
<dbReference type="Pfam" id="PF00350">
    <property type="entry name" value="Dynamin_N"/>
    <property type="match status" value="1"/>
</dbReference>
<dbReference type="GO" id="GO:0005737">
    <property type="term" value="C:cytoplasm"/>
    <property type="evidence" value="ECO:0007669"/>
    <property type="project" value="TreeGrafter"/>
</dbReference>
<proteinExistence type="predicted"/>
<dbReference type="GO" id="GO:0008017">
    <property type="term" value="F:microtubule binding"/>
    <property type="evidence" value="ECO:0007669"/>
    <property type="project" value="TreeGrafter"/>
</dbReference>
<accession>A0AAP0JR12</accession>
<sequence>MSDTPSLKLIDLPGLDERIMDESVISSYAEHNDAILLIIVPIVQAPEISSSRALRLAKEFDPDGTRTIGIIDKIDQATQSEKALAAVRALLLNRGPELQGKSQMAQDELVRLGEQMVHTMRKLYFVHFAIYGGVAIMGYLMFGQATLSRDNSKSAKRCTCIQSCNMDNGLVMALIGSLLSILVNMVLMYSMHKILGNYNAGSMLLEDSGMEGNKDVGDGFVSQNSYKYGFFSAAIKVPSGYTSGVVINFYV</sequence>
<evidence type="ECO:0000313" key="3">
    <source>
        <dbReference type="EMBL" id="KAK9138185.1"/>
    </source>
</evidence>
<dbReference type="Gene3D" id="3.40.50.300">
    <property type="entry name" value="P-loop containing nucleotide triphosphate hydrolases"/>
    <property type="match status" value="1"/>
</dbReference>
<feature type="transmembrane region" description="Helical" evidence="1">
    <location>
        <begin position="123"/>
        <end position="142"/>
    </location>
</feature>
<dbReference type="GO" id="GO:0005874">
    <property type="term" value="C:microtubule"/>
    <property type="evidence" value="ECO:0007669"/>
    <property type="project" value="TreeGrafter"/>
</dbReference>
<gene>
    <name evidence="3" type="ORF">Sjap_008779</name>
</gene>
<dbReference type="EMBL" id="JBBNAE010000003">
    <property type="protein sequence ID" value="KAK9138185.1"/>
    <property type="molecule type" value="Genomic_DNA"/>
</dbReference>
<dbReference type="PROSITE" id="PS51718">
    <property type="entry name" value="G_DYNAMIN_2"/>
    <property type="match status" value="1"/>
</dbReference>
<evidence type="ECO:0000256" key="1">
    <source>
        <dbReference type="SAM" id="Phobius"/>
    </source>
</evidence>
<feature type="domain" description="Dynamin-type G" evidence="2">
    <location>
        <begin position="1"/>
        <end position="153"/>
    </location>
</feature>
<feature type="transmembrane region" description="Helical" evidence="1">
    <location>
        <begin position="170"/>
        <end position="189"/>
    </location>
</feature>
<organism evidence="3 4">
    <name type="scientific">Stephania japonica</name>
    <dbReference type="NCBI Taxonomy" id="461633"/>
    <lineage>
        <taxon>Eukaryota</taxon>
        <taxon>Viridiplantae</taxon>
        <taxon>Streptophyta</taxon>
        <taxon>Embryophyta</taxon>
        <taxon>Tracheophyta</taxon>
        <taxon>Spermatophyta</taxon>
        <taxon>Magnoliopsida</taxon>
        <taxon>Ranunculales</taxon>
        <taxon>Menispermaceae</taxon>
        <taxon>Menispermoideae</taxon>
        <taxon>Cissampelideae</taxon>
        <taxon>Stephania</taxon>
    </lineage>
</organism>
<evidence type="ECO:0000259" key="2">
    <source>
        <dbReference type="PROSITE" id="PS51718"/>
    </source>
</evidence>
<dbReference type="GO" id="GO:0005525">
    <property type="term" value="F:GTP binding"/>
    <property type="evidence" value="ECO:0007669"/>
    <property type="project" value="InterPro"/>
</dbReference>
<dbReference type="InterPro" id="IPR045063">
    <property type="entry name" value="Dynamin_N"/>
</dbReference>
<dbReference type="GO" id="GO:0016020">
    <property type="term" value="C:membrane"/>
    <property type="evidence" value="ECO:0007669"/>
    <property type="project" value="TreeGrafter"/>
</dbReference>
<protein>
    <recommendedName>
        <fullName evidence="2">Dynamin-type G domain-containing protein</fullName>
    </recommendedName>
</protein>
<keyword evidence="1" id="KW-0812">Transmembrane</keyword>
<dbReference type="GO" id="GO:0003924">
    <property type="term" value="F:GTPase activity"/>
    <property type="evidence" value="ECO:0007669"/>
    <property type="project" value="TreeGrafter"/>
</dbReference>
<keyword evidence="1" id="KW-1133">Transmembrane helix</keyword>
<dbReference type="Proteomes" id="UP001417504">
    <property type="component" value="Unassembled WGS sequence"/>
</dbReference>
<name>A0AAP0JR12_9MAGN</name>
<dbReference type="SUPFAM" id="SSF52540">
    <property type="entry name" value="P-loop containing nucleoside triphosphate hydrolases"/>
    <property type="match status" value="1"/>
</dbReference>
<dbReference type="Gene3D" id="2.60.120.200">
    <property type="match status" value="1"/>
</dbReference>
<keyword evidence="4" id="KW-1185">Reference proteome</keyword>
<dbReference type="InterPro" id="IPR022812">
    <property type="entry name" value="Dynamin"/>
</dbReference>
<comment type="caution">
    <text evidence="3">The sequence shown here is derived from an EMBL/GenBank/DDBJ whole genome shotgun (WGS) entry which is preliminary data.</text>
</comment>
<evidence type="ECO:0000313" key="4">
    <source>
        <dbReference type="Proteomes" id="UP001417504"/>
    </source>
</evidence>
<dbReference type="PANTHER" id="PTHR11566">
    <property type="entry name" value="DYNAMIN"/>
    <property type="match status" value="1"/>
</dbReference>
<dbReference type="PANTHER" id="PTHR11566:SF57">
    <property type="entry name" value="DYNAMIN-2B"/>
    <property type="match status" value="1"/>
</dbReference>
<dbReference type="InterPro" id="IPR030381">
    <property type="entry name" value="G_DYNAMIN_dom"/>
</dbReference>
<reference evidence="3 4" key="1">
    <citation type="submission" date="2024-01" db="EMBL/GenBank/DDBJ databases">
        <title>Genome assemblies of Stephania.</title>
        <authorList>
            <person name="Yang L."/>
        </authorList>
    </citation>
    <scope>NUCLEOTIDE SEQUENCE [LARGE SCALE GENOMIC DNA]</scope>
    <source>
        <strain evidence="3">QJT</strain>
        <tissue evidence="3">Leaf</tissue>
    </source>
</reference>
<dbReference type="InterPro" id="IPR027417">
    <property type="entry name" value="P-loop_NTPase"/>
</dbReference>
<dbReference type="PRINTS" id="PR00195">
    <property type="entry name" value="DYNAMIN"/>
</dbReference>